<proteinExistence type="predicted"/>
<feature type="transmembrane region" description="Helical" evidence="8">
    <location>
        <begin position="569"/>
        <end position="591"/>
    </location>
</feature>
<dbReference type="GeneID" id="115878646"/>
<dbReference type="KEGG" id="soy:115878646"/>
<evidence type="ECO:0000256" key="1">
    <source>
        <dbReference type="ARBA" id="ARBA00004651"/>
    </source>
</evidence>
<evidence type="ECO:0000256" key="6">
    <source>
        <dbReference type="ARBA" id="ARBA00023170"/>
    </source>
</evidence>
<keyword evidence="5 8" id="KW-0472">Membrane</keyword>
<dbReference type="InterPro" id="IPR052192">
    <property type="entry name" value="Insect_Ionotropic_Sensory_Rcpt"/>
</dbReference>
<organism evidence="9 10">
    <name type="scientific">Sitophilus oryzae</name>
    <name type="common">Rice weevil</name>
    <name type="synonym">Curculio oryzae</name>
    <dbReference type="NCBI Taxonomy" id="7048"/>
    <lineage>
        <taxon>Eukaryota</taxon>
        <taxon>Metazoa</taxon>
        <taxon>Ecdysozoa</taxon>
        <taxon>Arthropoda</taxon>
        <taxon>Hexapoda</taxon>
        <taxon>Insecta</taxon>
        <taxon>Pterygota</taxon>
        <taxon>Neoptera</taxon>
        <taxon>Endopterygota</taxon>
        <taxon>Coleoptera</taxon>
        <taxon>Polyphaga</taxon>
        <taxon>Cucujiformia</taxon>
        <taxon>Curculionidae</taxon>
        <taxon>Dryophthorinae</taxon>
        <taxon>Sitophilus</taxon>
    </lineage>
</organism>
<accession>A0A6J2XJF2</accession>
<evidence type="ECO:0000256" key="5">
    <source>
        <dbReference type="ARBA" id="ARBA00023136"/>
    </source>
</evidence>
<sequence length="592" mass="68240">MVNDRFSSIVEENLTILNKYFQNSKYLELNILNQEEASEFLDYFIKTSFVRTTSIIFNTKKSQENLPPNVIFRSPHQAAKTNIIVGNTLEILEQYFENHEGEILQHRRCLYILILLSYKQERFVSSLLRKLWVEKRILNAILYIPCEKNFMYIYRPFEVRNNQYGVIEKSDCVGVRKSPLLVLNNVKNLNGFPLKVSIFSRGITALLETPKCLKNYRIYDKIPYTSGMYGFDGVLTSEISLALNFTVSKIEGFNEFGVVYNKSSATGTAGQILRNEADLQGNPRFVTWSSLLNFVEYTEYFAYDQLCVVVSKSVSIPKWIGPFINIKSSVWIGLLMILIVSTLFNHILTPPSQRKLMNSWIEVFGVSISQCLPRFTKKTRIFSIIVLFGSINISSLFNATMYKAYTIESYYPDIKTLEELDRSNLEIKGSLKPFANSFYEIYQSLDRKTSSNYRGSALDSVVRSGKRFAAFERYHDANILLRSKYVNKDGTPMLHLIPECPVYYYLSLIVPKSSPFLAEINLVITRLREGGFNIKWYNDFADALVYEKLINVSTKENHLKALNISDIQISIYILFVGYFVSLLVLCGEILMF</sequence>
<protein>
    <submittedName>
        <fullName evidence="10">Uncharacterized protein LOC115878646</fullName>
    </submittedName>
</protein>
<reference evidence="10" key="1">
    <citation type="submission" date="2025-08" db="UniProtKB">
        <authorList>
            <consortium name="RefSeq"/>
        </authorList>
    </citation>
    <scope>IDENTIFICATION</scope>
    <source>
        <tissue evidence="10">Gonads</tissue>
    </source>
</reference>
<keyword evidence="3 8" id="KW-0812">Transmembrane</keyword>
<keyword evidence="9" id="KW-1185">Reference proteome</keyword>
<evidence type="ECO:0000256" key="2">
    <source>
        <dbReference type="ARBA" id="ARBA00022475"/>
    </source>
</evidence>
<dbReference type="PANTHER" id="PTHR42643">
    <property type="entry name" value="IONOTROPIC RECEPTOR 20A-RELATED"/>
    <property type="match status" value="1"/>
</dbReference>
<keyword evidence="2" id="KW-1003">Cell membrane</keyword>
<evidence type="ECO:0000256" key="7">
    <source>
        <dbReference type="ARBA" id="ARBA00023180"/>
    </source>
</evidence>
<evidence type="ECO:0000256" key="3">
    <source>
        <dbReference type="ARBA" id="ARBA00022692"/>
    </source>
</evidence>
<keyword evidence="6" id="KW-0675">Receptor</keyword>
<dbReference type="GO" id="GO:0005886">
    <property type="term" value="C:plasma membrane"/>
    <property type="evidence" value="ECO:0007669"/>
    <property type="project" value="UniProtKB-SubCell"/>
</dbReference>
<dbReference type="OrthoDB" id="8195814at2759"/>
<evidence type="ECO:0000256" key="4">
    <source>
        <dbReference type="ARBA" id="ARBA00022989"/>
    </source>
</evidence>
<name>A0A6J2XJF2_SITOR</name>
<evidence type="ECO:0000313" key="9">
    <source>
        <dbReference type="Proteomes" id="UP000504635"/>
    </source>
</evidence>
<dbReference type="FunCoup" id="A0A6J2XJF2">
    <property type="interactions" value="38"/>
</dbReference>
<comment type="subcellular location">
    <subcellularLocation>
        <location evidence="1">Cell membrane</location>
        <topology evidence="1">Multi-pass membrane protein</topology>
    </subcellularLocation>
</comment>
<dbReference type="RefSeq" id="XP_030751050.1">
    <property type="nucleotide sequence ID" value="XM_030895190.1"/>
</dbReference>
<keyword evidence="4 8" id="KW-1133">Transmembrane helix</keyword>
<gene>
    <name evidence="10" type="primary">LOC115878646</name>
</gene>
<keyword evidence="7" id="KW-0325">Glycoprotein</keyword>
<dbReference type="PANTHER" id="PTHR42643:SF38">
    <property type="entry name" value="IONOTROPIC RECEPTOR 100A"/>
    <property type="match status" value="1"/>
</dbReference>
<evidence type="ECO:0000256" key="8">
    <source>
        <dbReference type="SAM" id="Phobius"/>
    </source>
</evidence>
<feature type="transmembrane region" description="Helical" evidence="8">
    <location>
        <begin position="381"/>
        <end position="402"/>
    </location>
</feature>
<feature type="transmembrane region" description="Helical" evidence="8">
    <location>
        <begin position="330"/>
        <end position="348"/>
    </location>
</feature>
<dbReference type="Proteomes" id="UP000504635">
    <property type="component" value="Unplaced"/>
</dbReference>
<dbReference type="InParanoid" id="A0A6J2XJF2"/>
<dbReference type="SUPFAM" id="SSF53850">
    <property type="entry name" value="Periplasmic binding protein-like II"/>
    <property type="match status" value="1"/>
</dbReference>
<dbReference type="AlphaFoldDB" id="A0A6J2XJF2"/>
<evidence type="ECO:0000313" key="10">
    <source>
        <dbReference type="RefSeq" id="XP_030751050.1"/>
    </source>
</evidence>